<keyword evidence="9" id="KW-1185">Reference proteome</keyword>
<evidence type="ECO:0000256" key="5">
    <source>
        <dbReference type="ARBA" id="ARBA00023237"/>
    </source>
</evidence>
<dbReference type="InterPro" id="IPR033985">
    <property type="entry name" value="SusD-like_N"/>
</dbReference>
<dbReference type="InterPro" id="IPR012944">
    <property type="entry name" value="SusD_RagB_dom"/>
</dbReference>
<dbReference type="EMBL" id="SBLB01000006">
    <property type="protein sequence ID" value="RYC67950.1"/>
    <property type="molecule type" value="Genomic_DNA"/>
</dbReference>
<gene>
    <name evidence="8" type="ORF">EQG79_21050</name>
</gene>
<feature type="domain" description="SusD-like N-terminal" evidence="7">
    <location>
        <begin position="96"/>
        <end position="212"/>
    </location>
</feature>
<dbReference type="SUPFAM" id="SSF48452">
    <property type="entry name" value="TPR-like"/>
    <property type="match status" value="1"/>
</dbReference>
<dbReference type="PROSITE" id="PS51257">
    <property type="entry name" value="PROKAR_LIPOPROTEIN"/>
    <property type="match status" value="1"/>
</dbReference>
<evidence type="ECO:0000256" key="4">
    <source>
        <dbReference type="ARBA" id="ARBA00023136"/>
    </source>
</evidence>
<comment type="subcellular location">
    <subcellularLocation>
        <location evidence="1">Cell outer membrane</location>
    </subcellularLocation>
</comment>
<evidence type="ECO:0000313" key="9">
    <source>
        <dbReference type="Proteomes" id="UP000290407"/>
    </source>
</evidence>
<dbReference type="Pfam" id="PF07980">
    <property type="entry name" value="SusD_RagB"/>
    <property type="match status" value="1"/>
</dbReference>
<evidence type="ECO:0000256" key="2">
    <source>
        <dbReference type="ARBA" id="ARBA00006275"/>
    </source>
</evidence>
<dbReference type="AlphaFoldDB" id="A0A4Q2UKE8"/>
<reference evidence="8 9" key="1">
    <citation type="submission" date="2019-01" db="EMBL/GenBank/DDBJ databases">
        <title>Spirosoma flava sp. nov., a propanil-degrading bacterium isolated from herbicide-contaminated soil.</title>
        <authorList>
            <person name="Zhang L."/>
            <person name="Jiang J.-D."/>
        </authorList>
    </citation>
    <scope>NUCLEOTIDE SEQUENCE [LARGE SCALE GENOMIC DNA]</scope>
    <source>
        <strain evidence="8 9">TY50</strain>
    </source>
</reference>
<comment type="caution">
    <text evidence="8">The sequence shown here is derived from an EMBL/GenBank/DDBJ whole genome shotgun (WGS) entry which is preliminary data.</text>
</comment>
<protein>
    <submittedName>
        <fullName evidence="8">RagB/SusD family nutrient uptake outer membrane protein</fullName>
    </submittedName>
</protein>
<dbReference type="RefSeq" id="WP_129603761.1">
    <property type="nucleotide sequence ID" value="NZ_SBLB01000006.1"/>
</dbReference>
<organism evidence="8 9">
    <name type="scientific">Spirosoma sordidisoli</name>
    <dbReference type="NCBI Taxonomy" id="2502893"/>
    <lineage>
        <taxon>Bacteria</taxon>
        <taxon>Pseudomonadati</taxon>
        <taxon>Bacteroidota</taxon>
        <taxon>Cytophagia</taxon>
        <taxon>Cytophagales</taxon>
        <taxon>Cytophagaceae</taxon>
        <taxon>Spirosoma</taxon>
    </lineage>
</organism>
<evidence type="ECO:0000256" key="1">
    <source>
        <dbReference type="ARBA" id="ARBA00004442"/>
    </source>
</evidence>
<comment type="similarity">
    <text evidence="2">Belongs to the SusD family.</text>
</comment>
<dbReference type="GO" id="GO:0009279">
    <property type="term" value="C:cell outer membrane"/>
    <property type="evidence" value="ECO:0007669"/>
    <property type="project" value="UniProtKB-SubCell"/>
</dbReference>
<name>A0A4Q2UKE8_9BACT</name>
<dbReference type="InterPro" id="IPR011990">
    <property type="entry name" value="TPR-like_helical_dom_sf"/>
</dbReference>
<accession>A0A4Q2UKE8</accession>
<dbReference type="CDD" id="cd08977">
    <property type="entry name" value="SusD"/>
    <property type="match status" value="1"/>
</dbReference>
<keyword evidence="4" id="KW-0472">Membrane</keyword>
<feature type="domain" description="RagB/SusD" evidence="6">
    <location>
        <begin position="320"/>
        <end position="481"/>
    </location>
</feature>
<evidence type="ECO:0000259" key="7">
    <source>
        <dbReference type="Pfam" id="PF14322"/>
    </source>
</evidence>
<evidence type="ECO:0000256" key="3">
    <source>
        <dbReference type="ARBA" id="ARBA00022729"/>
    </source>
</evidence>
<sequence length="481" mass="52130">MKIKYILPLLALVTLGCENQLNLVPVTNLTDATYFKTADDARAALGACYASLNAPIEHSVDVTTTDDGVPFLTGAADRPLLWRYNIVSTNTLIGGFGGAYSGINRANIVMARVPGIPMDEALKKRYVAEAKCLRAIHYFNLVRLYGDVPLVIKETTSLEGLAVPRDPVAKIYEQIETDLKEAEADLPKSYPASESGRMTQGAAKGMLAKVYLTRAGTTKNSPYWAQAAAKAKEVIDLGVYDLYATFAEAFALTARGGKENIIEVQYLTDVRGHGLGRGFGVRSGPIYPGGGSGIARPTASLFNAYTSADQRKAVTFLTSYVFNGVTTNLSITDPDPTKAVAFQKLWDRTAKTNGGEGTSIPILRYADVLLMYAEALNEANNGPTADAFAALNRVRTRAGLSPLSGLSYQAFQEAVWLERRLELTFEGSRRFDLIRTGRLLAAVKAENSFNRNAAIQPFHVLLPIPQSDRDANPNLAQNPGY</sequence>
<proteinExistence type="inferred from homology"/>
<evidence type="ECO:0000313" key="8">
    <source>
        <dbReference type="EMBL" id="RYC67950.1"/>
    </source>
</evidence>
<keyword evidence="5" id="KW-0998">Cell outer membrane</keyword>
<dbReference type="Gene3D" id="1.25.40.390">
    <property type="match status" value="1"/>
</dbReference>
<evidence type="ECO:0000259" key="6">
    <source>
        <dbReference type="Pfam" id="PF07980"/>
    </source>
</evidence>
<keyword evidence="3" id="KW-0732">Signal</keyword>
<dbReference type="Pfam" id="PF14322">
    <property type="entry name" value="SusD-like_3"/>
    <property type="match status" value="1"/>
</dbReference>
<dbReference type="Proteomes" id="UP000290407">
    <property type="component" value="Unassembled WGS sequence"/>
</dbReference>